<name>A0A2U2AMR0_9GAMM</name>
<dbReference type="Proteomes" id="UP000244948">
    <property type="component" value="Unassembled WGS sequence"/>
</dbReference>
<dbReference type="AlphaFoldDB" id="A0A2U2AMR0"/>
<reference evidence="1 2" key="1">
    <citation type="journal article" date="2018" name="Genome Announc.">
        <title>Ignatzschineria cameli sp. nov., isolated from necrotic foot tissue of dromedaries (Camelus dromedarius) and associated maggots (Wohlfahrtia species) in Dubai.</title>
        <authorList>
            <person name="Tsang C.C."/>
            <person name="Tang J.Y."/>
            <person name="Fong J.Y."/>
            <person name="Kinne J."/>
            <person name="Lee H.H."/>
            <person name="Joseph M."/>
            <person name="Jose S."/>
            <person name="Schuster R.K."/>
            <person name="Tang Y."/>
            <person name="Sivakumar S."/>
            <person name="Chen J.H."/>
            <person name="Teng J.L."/>
            <person name="Lau S.K."/>
            <person name="Wernery U."/>
            <person name="Woo P.C."/>
        </authorList>
    </citation>
    <scope>NUCLEOTIDE SEQUENCE [LARGE SCALE GENOMIC DNA]</scope>
    <source>
        <strain evidence="1 2">KCTC 22643</strain>
    </source>
</reference>
<organism evidence="1 2">
    <name type="scientific">Ignatzschineria indica</name>
    <dbReference type="NCBI Taxonomy" id="472583"/>
    <lineage>
        <taxon>Bacteria</taxon>
        <taxon>Pseudomonadati</taxon>
        <taxon>Pseudomonadota</taxon>
        <taxon>Gammaproteobacteria</taxon>
        <taxon>Cardiobacteriales</taxon>
        <taxon>Ignatzschineriaceae</taxon>
        <taxon>Ignatzschineria</taxon>
    </lineage>
</organism>
<gene>
    <name evidence="1" type="ORF">DC082_02895</name>
</gene>
<dbReference type="EMBL" id="QEWR01000002">
    <property type="protein sequence ID" value="PWD84501.1"/>
    <property type="molecule type" value="Genomic_DNA"/>
</dbReference>
<proteinExistence type="predicted"/>
<evidence type="ECO:0000313" key="2">
    <source>
        <dbReference type="Proteomes" id="UP000244948"/>
    </source>
</evidence>
<evidence type="ECO:0000313" key="1">
    <source>
        <dbReference type="EMBL" id="PWD84501.1"/>
    </source>
</evidence>
<comment type="caution">
    <text evidence="1">The sequence shown here is derived from an EMBL/GenBank/DDBJ whole genome shotgun (WGS) entry which is preliminary data.</text>
</comment>
<dbReference type="RefSeq" id="WP_109202174.1">
    <property type="nucleotide sequence ID" value="NZ_BMXZ01000001.1"/>
</dbReference>
<sequence>MFAVFKRNSDRNQPISPIYANFSTALEYKHYLSPKTQDHHVVKQMCGNAGWCDCEKACVICGTVSHKLLCSMPCYEIYKEEGR</sequence>
<keyword evidence="2" id="KW-1185">Reference proteome</keyword>
<accession>A0A2U2AMR0</accession>
<protein>
    <submittedName>
        <fullName evidence="1">Uncharacterized protein</fullName>
    </submittedName>
</protein>